<evidence type="ECO:0000313" key="3">
    <source>
        <dbReference type="EMBL" id="SDK15759.1"/>
    </source>
</evidence>
<reference evidence="3 4" key="1">
    <citation type="submission" date="2016-10" db="EMBL/GenBank/DDBJ databases">
        <authorList>
            <person name="de Groot N.N."/>
        </authorList>
    </citation>
    <scope>NUCLEOTIDE SEQUENCE [LARGE SCALE GENOMIC DNA]</scope>
    <source>
        <strain evidence="3 4">DSM 2895</strain>
    </source>
</reference>
<accession>A0A1G8ZKW9</accession>
<feature type="chain" id="PRO_5038485764" description="Lipoprotein" evidence="2">
    <location>
        <begin position="29"/>
        <end position="91"/>
    </location>
</feature>
<sequence>MNETMGKRGRTKKLLSLFMATALVTATAGCSSDDKCYDQDNDGYCDDDGSAHSGSYTSGNGGKKLFQRKNGISSASKGSKGGIGSSGWSSS</sequence>
<proteinExistence type="predicted"/>
<dbReference type="Proteomes" id="UP000182836">
    <property type="component" value="Unassembled WGS sequence"/>
</dbReference>
<evidence type="ECO:0008006" key="5">
    <source>
        <dbReference type="Google" id="ProtNLM"/>
    </source>
</evidence>
<gene>
    <name evidence="3" type="ORF">SAMN04487909_14144</name>
</gene>
<evidence type="ECO:0000256" key="1">
    <source>
        <dbReference type="SAM" id="MobiDB-lite"/>
    </source>
</evidence>
<name>A0A1G8ZKW9_ANEMI</name>
<keyword evidence="2" id="KW-0732">Signal</keyword>
<dbReference type="GeneID" id="42303947"/>
<dbReference type="EMBL" id="FNED01000041">
    <property type="protein sequence ID" value="SDK15759.1"/>
    <property type="molecule type" value="Genomic_DNA"/>
</dbReference>
<organism evidence="3 4">
    <name type="scientific">Aneurinibacillus migulanus</name>
    <name type="common">Bacillus migulanus</name>
    <dbReference type="NCBI Taxonomy" id="47500"/>
    <lineage>
        <taxon>Bacteria</taxon>
        <taxon>Bacillati</taxon>
        <taxon>Bacillota</taxon>
        <taxon>Bacilli</taxon>
        <taxon>Bacillales</taxon>
        <taxon>Paenibacillaceae</taxon>
        <taxon>Aneurinibacillus group</taxon>
        <taxon>Aneurinibacillus</taxon>
    </lineage>
</organism>
<feature type="region of interest" description="Disordered" evidence="1">
    <location>
        <begin position="54"/>
        <end position="91"/>
    </location>
</feature>
<feature type="signal peptide" evidence="2">
    <location>
        <begin position="1"/>
        <end position="28"/>
    </location>
</feature>
<dbReference type="AlphaFoldDB" id="A0A1G8ZKW9"/>
<evidence type="ECO:0000256" key="2">
    <source>
        <dbReference type="SAM" id="SignalP"/>
    </source>
</evidence>
<evidence type="ECO:0000313" key="4">
    <source>
        <dbReference type="Proteomes" id="UP000182836"/>
    </source>
</evidence>
<protein>
    <recommendedName>
        <fullName evidence="5">Lipoprotein</fullName>
    </recommendedName>
</protein>
<dbReference type="PROSITE" id="PS51257">
    <property type="entry name" value="PROKAR_LIPOPROTEIN"/>
    <property type="match status" value="1"/>
</dbReference>
<dbReference type="RefSeq" id="WP_235356060.1">
    <property type="nucleotide sequence ID" value="NZ_BJOA01000192.1"/>
</dbReference>